<evidence type="ECO:0008006" key="5">
    <source>
        <dbReference type="Google" id="ProtNLM"/>
    </source>
</evidence>
<proteinExistence type="predicted"/>
<dbReference type="RefSeq" id="WP_140470903.1">
    <property type="nucleotide sequence ID" value="NZ_RCZD01000003.1"/>
</dbReference>
<dbReference type="Pfam" id="PF25165">
    <property type="entry name" value="DUF7828"/>
    <property type="match status" value="1"/>
</dbReference>
<accession>A0A502GQD9</accession>
<gene>
    <name evidence="3" type="ORF">EAH77_05995</name>
</gene>
<name>A0A502GQD9_9GAMM</name>
<evidence type="ECO:0000313" key="4">
    <source>
        <dbReference type="Proteomes" id="UP000317663"/>
    </source>
</evidence>
<feature type="domain" description="DUF7828" evidence="2">
    <location>
        <begin position="3"/>
        <end position="90"/>
    </location>
</feature>
<protein>
    <recommendedName>
        <fullName evidence="5">RanBP2-type domain-containing protein</fullName>
    </recommendedName>
</protein>
<feature type="domain" description="DUF3279" evidence="1">
    <location>
        <begin position="96"/>
        <end position="130"/>
    </location>
</feature>
<reference evidence="3 4" key="1">
    <citation type="journal article" date="2019" name="Environ. Microbiol.">
        <title>Species interactions and distinct microbial communities in high Arctic permafrost affected cryosols are associated with the CH4 and CO2 gas fluxes.</title>
        <authorList>
            <person name="Altshuler I."/>
            <person name="Hamel J."/>
            <person name="Turney S."/>
            <person name="Magnuson E."/>
            <person name="Levesque R."/>
            <person name="Greer C."/>
            <person name="Whyte L.G."/>
        </authorList>
    </citation>
    <scope>NUCLEOTIDE SEQUENCE [LARGE SCALE GENOMIC DNA]</scope>
    <source>
        <strain evidence="3 4">E4</strain>
    </source>
</reference>
<dbReference type="InterPro" id="IPR057150">
    <property type="entry name" value="DUF7828"/>
</dbReference>
<dbReference type="EMBL" id="RCZD01000003">
    <property type="protein sequence ID" value="TPG63133.1"/>
    <property type="molecule type" value="Genomic_DNA"/>
</dbReference>
<dbReference type="AlphaFoldDB" id="A0A502GQD9"/>
<sequence length="132" mass="15075">MHAKSFIAFNSNGQLMAATKAQLAPNDQYRCHLCRALMKLHTPENGKNPWFEHIQQTTRTTLVHKLHDCPYLTADAEEMARVSALRRFVPEAQPVVQKGDWYCTKCRSDYHAEKYCTHCQTGIYSIETASAT</sequence>
<organism evidence="3 4">
    <name type="scientific">Ewingella americana</name>
    <dbReference type="NCBI Taxonomy" id="41202"/>
    <lineage>
        <taxon>Bacteria</taxon>
        <taxon>Pseudomonadati</taxon>
        <taxon>Pseudomonadota</taxon>
        <taxon>Gammaproteobacteria</taxon>
        <taxon>Enterobacterales</taxon>
        <taxon>Yersiniaceae</taxon>
        <taxon>Ewingella</taxon>
    </lineage>
</organism>
<dbReference type="OrthoDB" id="6423493at2"/>
<keyword evidence="4" id="KW-1185">Reference proteome</keyword>
<dbReference type="Pfam" id="PF11682">
    <property type="entry name" value="Zn_ribbon_11"/>
    <property type="match status" value="1"/>
</dbReference>
<evidence type="ECO:0000259" key="2">
    <source>
        <dbReference type="Pfam" id="PF25165"/>
    </source>
</evidence>
<evidence type="ECO:0000259" key="1">
    <source>
        <dbReference type="Pfam" id="PF11682"/>
    </source>
</evidence>
<comment type="caution">
    <text evidence="3">The sequence shown here is derived from an EMBL/GenBank/DDBJ whole genome shotgun (WGS) entry which is preliminary data.</text>
</comment>
<dbReference type="InterPro" id="IPR021696">
    <property type="entry name" value="DUF3279"/>
</dbReference>
<dbReference type="Proteomes" id="UP000317663">
    <property type="component" value="Unassembled WGS sequence"/>
</dbReference>
<evidence type="ECO:0000313" key="3">
    <source>
        <dbReference type="EMBL" id="TPG63133.1"/>
    </source>
</evidence>